<evidence type="ECO:0000256" key="1">
    <source>
        <dbReference type="SAM" id="MobiDB-lite"/>
    </source>
</evidence>
<keyword evidence="2" id="KW-1133">Transmembrane helix</keyword>
<evidence type="ECO:0000313" key="3">
    <source>
        <dbReference type="EMBL" id="CAK9086793.1"/>
    </source>
</evidence>
<feature type="compositionally biased region" description="Basic residues" evidence="1">
    <location>
        <begin position="334"/>
        <end position="344"/>
    </location>
</feature>
<comment type="caution">
    <text evidence="3">The sequence shown here is derived from an EMBL/GenBank/DDBJ whole genome shotgun (WGS) entry which is preliminary data.</text>
</comment>
<keyword evidence="4" id="KW-1185">Reference proteome</keyword>
<evidence type="ECO:0000256" key="2">
    <source>
        <dbReference type="SAM" id="Phobius"/>
    </source>
</evidence>
<feature type="compositionally biased region" description="Low complexity" evidence="1">
    <location>
        <begin position="1969"/>
        <end position="1981"/>
    </location>
</feature>
<dbReference type="EMBL" id="CAXAMM010039485">
    <property type="protein sequence ID" value="CAK9086793.1"/>
    <property type="molecule type" value="Genomic_DNA"/>
</dbReference>
<sequence>MFGFIRDLEPECYGDLQDRTEAPCWTIIYCNAAFNSDYGFNHFVPGFSADELGEEEYNRIVQGSKDLLAHKMLVLEQEQQHRASHYLRMKELHGGSSSVTEKAKHMLANCEERWMSLTNWQDFVARCHKIQVHPVNVPADGNCLLWTIKCLQEQDFFGTALDVSNPEHVGFVHDLRQTLSSAWLSKIHDKGWERLHEKMYIHDDRELCIPARVKTEKTQNDKPSKGARPSEVKTEKGQSSTPPKRPVEEVACFDIVTPEGKPTKQPRRDRKAPGFEASKACAVGTLRQPDRKGQRKQTVPEQNPLEAMEDPELDMLETKKEDEEDQPVSDLKPARSRAARKKAKTSRELRVKGLRNYLARLGVTYPEWMRFHWRAAGCRKAAACPDGQYTTLQESLLGHVDASTITCEACKSLLDEFHFDAAEAEQAMGLAEAGEATEPIPIQVAADAHSESNPSGEKDANSIRRVVVKFVLKKFAAEHLQARLYHSDQKLKDVEAEIKADEIYLFHQAPFDRIINFRTHELQMWVRMSFHSISVNRRSEPFHSFVQTVVDPCMRVNVTSALQTRPQLLQAQVLFQEFLQNGDASVMDRVNAEIASATINGKLQHHPLLQGLTMSCLKMLDRQEKGLNMTDRNAATSIQATEEGRMLVQEAGATLAILGCNKEILKRFGQNSATRSVFEDMRAHSLPTPRLALATPTQVQENLQLIDHHLSATTMTSGCRCICAFDCTYLLQLQSQHFNKEERTVSIVGGAWSPEDNSHAAVEVNDDLDLTAIKPVIDQFMANGGAELVKCLCFDAHGALLWSLTTALCHAPMMHKSMSLQQRTEVALSGYLLWDLWILMAAKEEDNWNPWRHGNARLSELSIEQLFGRLRTKRANAQLTAKQFWWSSQKEMLSAANRSKLGELKEDNFKEPPLTDVQFASCCERAYASALQLAAWAGNVTVESLKAYYIESCEADWFEKSHNFAPEFGNGEESDDEREAAQDVTENQRCQQALREIVQSAVHTVASEEEGQDGEGSTLQTVDLRRLDEDSRAELEPVLREEVRSIHFIEVFVLKIFRVRSLGGCKWNALFRLCLYLRAAPDGCDSMWLKNPRAKRKRPLTWCQENQQKLKVLQAKATENRDRVRAGRSGNLVLFVDNNEQIGLGVVLVVWRIGKKRRPSKPMFFSCRATSTVKIVPLDSLVAVLDCEDSRRPAHELINECVFALTPESVQVMREAIERKAEGWKCSYVGTHVVDSEKKPRRRMRTFKQTSAIIARKRAQLTEKKNPKKVNAKNKTTKSKKKNLKVCAAKIEPVPANFRRSAQGRSLIQQEMTSILEIDKVKFGAKPAFDSDGKCRLKIPSAENQTWTKVLAKSPAYFESIYSTRQRALYGESVHKHLKSLKEQVAREERSPWLRLLRALCEMPDVGARTLAWLLALGTLTSTIAAFLLTWINVANGTNFPGQLKRPLVTDIFYFISSFLWLLCCLAFCSSFSLPCRLLSQEAKTLESAPLAEALWAAKRLRIERAASMTTSFLTCMNFLGRAVCGIWSKWMPIPLWFFLDVLLWDIDDLANAFSLAVLSGLLYQDRPPELQKPDTDLKDTTRSCECCGGSEGPWHSKVAELASRSVNVVELINFIEKLQEKRVMPSFITEMSTTNDVVRQAIIPLSRRGDTGVAMASVWSGGAPRPPTKMVTHSWDNIFTNLVASIIADGLNVHTYSGISDQLSTNVEEVRKELGDLRHLSQYWICAFCINQHSCICSGFGSPPPIGTPLYDDWDIKRRDSVTGDIYPLCSCLHPKFFNSSPNECEMNKFDDMIHLLHCQVPDFIVVASVDYYFQVFMRAWCVAELVEAETCGISTVMKIHSEDLLDHYYNELSRLDVRACKASRVEDKAMILYRIRNVDAFNARLKWLIFGSQGLFKSWADAHQRAKQVGRIARRVQKRQAGDTGQFIVPVRSRYSGSSQGVSKIDEVLCRLRRVTSTLMDGRKQSKTSSYLPSSSESNSMDHSFDSDTDIL</sequence>
<keyword evidence="2" id="KW-0812">Transmembrane</keyword>
<feature type="compositionally biased region" description="Basic and acidic residues" evidence="1">
    <location>
        <begin position="212"/>
        <end position="236"/>
    </location>
</feature>
<name>A0ABP0QFH7_9DINO</name>
<accession>A0ABP0QFH7</accession>
<dbReference type="Proteomes" id="UP001642464">
    <property type="component" value="Unassembled WGS sequence"/>
</dbReference>
<protein>
    <submittedName>
        <fullName evidence="3">Uncharacterized protein</fullName>
    </submittedName>
</protein>
<feature type="region of interest" description="Disordered" evidence="1">
    <location>
        <begin position="212"/>
        <end position="345"/>
    </location>
</feature>
<reference evidence="3 4" key="1">
    <citation type="submission" date="2024-02" db="EMBL/GenBank/DDBJ databases">
        <authorList>
            <person name="Chen Y."/>
            <person name="Shah S."/>
            <person name="Dougan E. K."/>
            <person name="Thang M."/>
            <person name="Chan C."/>
        </authorList>
    </citation>
    <scope>NUCLEOTIDE SEQUENCE [LARGE SCALE GENOMIC DNA]</scope>
</reference>
<organism evidence="3 4">
    <name type="scientific">Durusdinium trenchii</name>
    <dbReference type="NCBI Taxonomy" id="1381693"/>
    <lineage>
        <taxon>Eukaryota</taxon>
        <taxon>Sar</taxon>
        <taxon>Alveolata</taxon>
        <taxon>Dinophyceae</taxon>
        <taxon>Suessiales</taxon>
        <taxon>Symbiodiniaceae</taxon>
        <taxon>Durusdinium</taxon>
    </lineage>
</organism>
<keyword evidence="2" id="KW-0472">Membrane</keyword>
<evidence type="ECO:0000313" key="4">
    <source>
        <dbReference type="Proteomes" id="UP001642464"/>
    </source>
</evidence>
<feature type="region of interest" description="Disordered" evidence="1">
    <location>
        <begin position="1963"/>
        <end position="1994"/>
    </location>
</feature>
<feature type="transmembrane region" description="Helical" evidence="2">
    <location>
        <begin position="1411"/>
        <end position="1432"/>
    </location>
</feature>
<proteinExistence type="predicted"/>
<feature type="transmembrane region" description="Helical" evidence="2">
    <location>
        <begin position="1452"/>
        <end position="1474"/>
    </location>
</feature>
<gene>
    <name evidence="3" type="ORF">SCF082_LOCUS41052</name>
</gene>